<feature type="non-terminal residue" evidence="1">
    <location>
        <position position="57"/>
    </location>
</feature>
<proteinExistence type="predicted"/>
<evidence type="ECO:0000313" key="1">
    <source>
        <dbReference type="EMBL" id="KAL0562828.1"/>
    </source>
</evidence>
<evidence type="ECO:0000313" key="2">
    <source>
        <dbReference type="Proteomes" id="UP001465976"/>
    </source>
</evidence>
<sequence>MPKRRPWEQFERWLSQCGPIYSLFVFSRKIIALIPSKAPRGDVQGTVFAAFSSNGAF</sequence>
<protein>
    <submittedName>
        <fullName evidence="1">Uncharacterized protein</fullName>
    </submittedName>
</protein>
<accession>A0ABR3EIX2</accession>
<organism evidence="1 2">
    <name type="scientific">Marasmius crinis-equi</name>
    <dbReference type="NCBI Taxonomy" id="585013"/>
    <lineage>
        <taxon>Eukaryota</taxon>
        <taxon>Fungi</taxon>
        <taxon>Dikarya</taxon>
        <taxon>Basidiomycota</taxon>
        <taxon>Agaricomycotina</taxon>
        <taxon>Agaricomycetes</taxon>
        <taxon>Agaricomycetidae</taxon>
        <taxon>Agaricales</taxon>
        <taxon>Marasmiineae</taxon>
        <taxon>Marasmiaceae</taxon>
        <taxon>Marasmius</taxon>
    </lineage>
</organism>
<gene>
    <name evidence="1" type="ORF">V5O48_019250</name>
</gene>
<dbReference type="EMBL" id="JBAHYK010004417">
    <property type="protein sequence ID" value="KAL0562828.1"/>
    <property type="molecule type" value="Genomic_DNA"/>
</dbReference>
<comment type="caution">
    <text evidence="1">The sequence shown here is derived from an EMBL/GenBank/DDBJ whole genome shotgun (WGS) entry which is preliminary data.</text>
</comment>
<reference evidence="1 2" key="1">
    <citation type="submission" date="2024-02" db="EMBL/GenBank/DDBJ databases">
        <title>A draft genome for the cacao thread blight pathogen Marasmius crinis-equi.</title>
        <authorList>
            <person name="Cohen S.P."/>
            <person name="Baruah I.K."/>
            <person name="Amoako-Attah I."/>
            <person name="Bukari Y."/>
            <person name="Meinhardt L.W."/>
            <person name="Bailey B.A."/>
        </authorList>
    </citation>
    <scope>NUCLEOTIDE SEQUENCE [LARGE SCALE GENOMIC DNA]</scope>
    <source>
        <strain evidence="1 2">GH-76</strain>
    </source>
</reference>
<name>A0ABR3EIX2_9AGAR</name>
<keyword evidence="2" id="KW-1185">Reference proteome</keyword>
<dbReference type="Proteomes" id="UP001465976">
    <property type="component" value="Unassembled WGS sequence"/>
</dbReference>